<dbReference type="EMBL" id="PVXO01000036">
    <property type="protein sequence ID" value="PRR78786.1"/>
    <property type="molecule type" value="Genomic_DNA"/>
</dbReference>
<reference evidence="5 6" key="1">
    <citation type="submission" date="2018-03" db="EMBL/GenBank/DDBJ databases">
        <title>Genome sequence of Clostridium liquoris DSM 100320.</title>
        <authorList>
            <person name="Poehlein A."/>
            <person name="Daniel R."/>
        </authorList>
    </citation>
    <scope>NUCLEOTIDE SEQUENCE [LARGE SCALE GENOMIC DNA]</scope>
    <source>
        <strain evidence="5 6">DSM 100320</strain>
    </source>
</reference>
<dbReference type="InterPro" id="IPR050659">
    <property type="entry name" value="Peptidase_M24B"/>
</dbReference>
<dbReference type="RefSeq" id="WP_106063484.1">
    <property type="nucleotide sequence ID" value="NZ_PVXO01000036.1"/>
</dbReference>
<name>A0A2T0B4H2_9CLOT</name>
<dbReference type="Pfam" id="PF01321">
    <property type="entry name" value="Creatinase_N"/>
    <property type="match status" value="1"/>
</dbReference>
<comment type="caution">
    <text evidence="5">The sequence shown here is derived from an EMBL/GenBank/DDBJ whole genome shotgun (WGS) entry which is preliminary data.</text>
</comment>
<keyword evidence="2 5" id="KW-0378">Hydrolase</keyword>
<dbReference type="InterPro" id="IPR000587">
    <property type="entry name" value="Creatinase_N"/>
</dbReference>
<evidence type="ECO:0000259" key="4">
    <source>
        <dbReference type="Pfam" id="PF01321"/>
    </source>
</evidence>
<dbReference type="InterPro" id="IPR029149">
    <property type="entry name" value="Creatin/AminoP/Spt16_N"/>
</dbReference>
<dbReference type="PANTHER" id="PTHR46112:SF3">
    <property type="entry name" value="AMINOPEPTIDASE YPDF"/>
    <property type="match status" value="1"/>
</dbReference>
<dbReference type="Gene3D" id="3.90.230.10">
    <property type="entry name" value="Creatinase/methionine aminopeptidase superfamily"/>
    <property type="match status" value="1"/>
</dbReference>
<proteinExistence type="inferred from homology"/>
<keyword evidence="6" id="KW-1185">Reference proteome</keyword>
<dbReference type="SUPFAM" id="SSF53092">
    <property type="entry name" value="Creatinase/prolidase N-terminal domain"/>
    <property type="match status" value="1"/>
</dbReference>
<dbReference type="CDD" id="cd01092">
    <property type="entry name" value="APP-like"/>
    <property type="match status" value="1"/>
</dbReference>
<organism evidence="5 6">
    <name type="scientific">Clostridium liquoris</name>
    <dbReference type="NCBI Taxonomy" id="1289519"/>
    <lineage>
        <taxon>Bacteria</taxon>
        <taxon>Bacillati</taxon>
        <taxon>Bacillota</taxon>
        <taxon>Clostridia</taxon>
        <taxon>Eubacteriales</taxon>
        <taxon>Clostridiaceae</taxon>
        <taxon>Clostridium</taxon>
    </lineage>
</organism>
<dbReference type="SUPFAM" id="SSF55920">
    <property type="entry name" value="Creatinase/aminopeptidase"/>
    <property type="match status" value="1"/>
</dbReference>
<dbReference type="AlphaFoldDB" id="A0A2T0B4H2"/>
<dbReference type="Proteomes" id="UP000239706">
    <property type="component" value="Unassembled WGS sequence"/>
</dbReference>
<feature type="domain" description="Creatinase N-terminal" evidence="4">
    <location>
        <begin position="5"/>
        <end position="129"/>
    </location>
</feature>
<dbReference type="EC" id="3.4.-.-" evidence="5"/>
<gene>
    <name evidence="5" type="ORF">CLLI_13680</name>
</gene>
<dbReference type="InterPro" id="IPR036005">
    <property type="entry name" value="Creatinase/aminopeptidase-like"/>
</dbReference>
<dbReference type="OrthoDB" id="9806388at2"/>
<sequence length="355" mass="39709">MFENRIEKLRERMKENCLDGVLLVGDPNRNYMSGFTGDESFAVIGLDRAIFITDSRFTEQAKSQVKDFEIRQYNGKIEEFLSDVVEELEIKTLGFEEDILTFDKYCLYAKNLSCKLVPMEGMVEQIRIIKDSDEVAAIKKAASIADEAFMKILQFVKPGMTEREVGVELEYWLKKFGASGLSFPSIVASGERSSLPHGQATDKVIRMGDFLTLDFGCVYNDYCSDMTRTIVMGNATEKMTEVYNIVLKAQEAALKSFKPGVTGSEVDKVGRDIIKENGYGNYFGHGLGHGVGREIHENPRVSPMGNTVLRAGMVVTDEPGIYLPNEFGVRIEDLVVITENGCEVLSKSPKDMIFI</sequence>
<dbReference type="Gene3D" id="3.40.350.10">
    <property type="entry name" value="Creatinase/prolidase N-terminal domain"/>
    <property type="match status" value="1"/>
</dbReference>
<evidence type="ECO:0000313" key="5">
    <source>
        <dbReference type="EMBL" id="PRR78786.1"/>
    </source>
</evidence>
<evidence type="ECO:0000313" key="6">
    <source>
        <dbReference type="Proteomes" id="UP000239706"/>
    </source>
</evidence>
<dbReference type="GO" id="GO:0016787">
    <property type="term" value="F:hydrolase activity"/>
    <property type="evidence" value="ECO:0007669"/>
    <property type="project" value="UniProtKB-KW"/>
</dbReference>
<dbReference type="Pfam" id="PF00557">
    <property type="entry name" value="Peptidase_M24"/>
    <property type="match status" value="1"/>
</dbReference>
<dbReference type="PANTHER" id="PTHR46112">
    <property type="entry name" value="AMINOPEPTIDASE"/>
    <property type="match status" value="1"/>
</dbReference>
<evidence type="ECO:0000256" key="2">
    <source>
        <dbReference type="ARBA" id="ARBA00022801"/>
    </source>
</evidence>
<protein>
    <submittedName>
        <fullName evidence="5">Putative peptidase</fullName>
        <ecNumber evidence="5">3.4.-.-</ecNumber>
    </submittedName>
</protein>
<evidence type="ECO:0000256" key="1">
    <source>
        <dbReference type="ARBA" id="ARBA00008766"/>
    </source>
</evidence>
<dbReference type="InterPro" id="IPR000994">
    <property type="entry name" value="Pept_M24"/>
</dbReference>
<comment type="similarity">
    <text evidence="1">Belongs to the peptidase M24B family.</text>
</comment>
<accession>A0A2T0B4H2</accession>
<feature type="domain" description="Peptidase M24" evidence="3">
    <location>
        <begin position="137"/>
        <end position="339"/>
    </location>
</feature>
<evidence type="ECO:0000259" key="3">
    <source>
        <dbReference type="Pfam" id="PF00557"/>
    </source>
</evidence>
<dbReference type="FunFam" id="3.90.230.10:FF:000014">
    <property type="entry name" value="Aminopeptidase P family protein"/>
    <property type="match status" value="1"/>
</dbReference>